<gene>
    <name evidence="2" type="ORF">PHLCEN_2v6945</name>
</gene>
<name>A0A2R6NY32_9APHY</name>
<keyword evidence="1" id="KW-0472">Membrane</keyword>
<protein>
    <submittedName>
        <fullName evidence="2">Uncharacterized protein</fullName>
    </submittedName>
</protein>
<dbReference type="OrthoDB" id="3219836at2759"/>
<keyword evidence="3" id="KW-1185">Reference proteome</keyword>
<accession>A0A2R6NY32</accession>
<comment type="caution">
    <text evidence="2">The sequence shown here is derived from an EMBL/GenBank/DDBJ whole genome shotgun (WGS) entry which is preliminary data.</text>
</comment>
<reference evidence="2 3" key="1">
    <citation type="submission" date="2018-02" db="EMBL/GenBank/DDBJ databases">
        <title>Genome sequence of the basidiomycete white-rot fungus Phlebia centrifuga.</title>
        <authorList>
            <person name="Granchi Z."/>
            <person name="Peng M."/>
            <person name="de Vries R.P."/>
            <person name="Hilden K."/>
            <person name="Makela M.R."/>
            <person name="Grigoriev I."/>
            <person name="Riley R."/>
        </authorList>
    </citation>
    <scope>NUCLEOTIDE SEQUENCE [LARGE SCALE GENOMIC DNA]</scope>
    <source>
        <strain evidence="2 3">FBCC195</strain>
    </source>
</reference>
<sequence length="190" mass="20600">MCESSDSDALRIFLLAKIQIRNVMVDTFLANVEIDEQVYPQAPSTNRLMQTGVKVPTSQAALFKMLPDGFSLPAQELGGALRRSRTLYGAGMGFAGLGVLTMVVNATVGLRWQPDSAMTDALAAVDQDISQAFQSAKEELGGGRVSDIDVARKIVNDLGAAIKNSFEDAESWSGEFPFEQALASLQYWKF</sequence>
<dbReference type="STRING" id="98765.A0A2R6NY32"/>
<organism evidence="2 3">
    <name type="scientific">Hermanssonia centrifuga</name>
    <dbReference type="NCBI Taxonomy" id="98765"/>
    <lineage>
        <taxon>Eukaryota</taxon>
        <taxon>Fungi</taxon>
        <taxon>Dikarya</taxon>
        <taxon>Basidiomycota</taxon>
        <taxon>Agaricomycotina</taxon>
        <taxon>Agaricomycetes</taxon>
        <taxon>Polyporales</taxon>
        <taxon>Meruliaceae</taxon>
        <taxon>Hermanssonia</taxon>
    </lineage>
</organism>
<feature type="transmembrane region" description="Helical" evidence="1">
    <location>
        <begin position="87"/>
        <end position="108"/>
    </location>
</feature>
<proteinExistence type="predicted"/>
<keyword evidence="1" id="KW-1133">Transmembrane helix</keyword>
<dbReference type="EMBL" id="MLYV02000690">
    <property type="protein sequence ID" value="PSR79644.1"/>
    <property type="molecule type" value="Genomic_DNA"/>
</dbReference>
<dbReference type="AlphaFoldDB" id="A0A2R6NY32"/>
<keyword evidence="1" id="KW-0812">Transmembrane</keyword>
<evidence type="ECO:0000313" key="2">
    <source>
        <dbReference type="EMBL" id="PSR79644.1"/>
    </source>
</evidence>
<evidence type="ECO:0000256" key="1">
    <source>
        <dbReference type="SAM" id="Phobius"/>
    </source>
</evidence>
<dbReference type="Proteomes" id="UP000186601">
    <property type="component" value="Unassembled WGS sequence"/>
</dbReference>
<evidence type="ECO:0000313" key="3">
    <source>
        <dbReference type="Proteomes" id="UP000186601"/>
    </source>
</evidence>